<dbReference type="EMBL" id="AP023420">
    <property type="protein sequence ID" value="BCK84297.1"/>
    <property type="molecule type" value="Genomic_DNA"/>
</dbReference>
<dbReference type="Proteomes" id="UP000679848">
    <property type="component" value="Chromosome"/>
</dbReference>
<evidence type="ECO:0000313" key="3">
    <source>
        <dbReference type="Proteomes" id="UP000679848"/>
    </source>
</evidence>
<gene>
    <name evidence="2" type="ORF">MM59RIKEN_16160</name>
</gene>
<dbReference type="RefSeq" id="WP_213543088.1">
    <property type="nucleotide sequence ID" value="NZ_AP023420.1"/>
</dbReference>
<reference evidence="2" key="1">
    <citation type="submission" date="2020-09" db="EMBL/GenBank/DDBJ databases">
        <title>New species isolated from human feces.</title>
        <authorList>
            <person name="Kitahara M."/>
            <person name="Shigeno Y."/>
            <person name="Shime M."/>
            <person name="Matsumoto Y."/>
            <person name="Nakamura S."/>
            <person name="Motooka D."/>
            <person name="Fukuoka S."/>
            <person name="Nishikawa H."/>
            <person name="Benno Y."/>
        </authorList>
    </citation>
    <scope>NUCLEOTIDE SEQUENCE</scope>
    <source>
        <strain evidence="2">MM59</strain>
    </source>
</reference>
<evidence type="ECO:0000313" key="2">
    <source>
        <dbReference type="EMBL" id="BCK84297.1"/>
    </source>
</evidence>
<organism evidence="2 3">
    <name type="scientific">Pusillibacter faecalis</name>
    <dbReference type="NCBI Taxonomy" id="2714358"/>
    <lineage>
        <taxon>Bacteria</taxon>
        <taxon>Bacillati</taxon>
        <taxon>Bacillota</taxon>
        <taxon>Clostridia</taxon>
        <taxon>Eubacteriales</taxon>
        <taxon>Oscillospiraceae</taxon>
        <taxon>Pusillibacter</taxon>
    </lineage>
</organism>
<dbReference type="Pfam" id="PF14285">
    <property type="entry name" value="DUF4367"/>
    <property type="match status" value="2"/>
</dbReference>
<evidence type="ECO:0000259" key="1">
    <source>
        <dbReference type="Pfam" id="PF14285"/>
    </source>
</evidence>
<sequence length="666" mass="74461">MAEKSFDALLYQALLEAGWQENRTAWEGTEEPAFSPQYLRWRTRLLADPFGWGKKQLRPLWAKALRTAACILLAASVTLGSLMAVSPTVRAAVLNWLREISGNLMTYTSSQPAKTNTLPSSWRITWLPEGWTLQHMYTDTWKYCGPHGKSHLTFACYTPGDNEITTNLDDVVDAEMAREHIQVGDTAADYYVSDRYQVLLWENEEGFLFMLRGDTFLDQESFLRIAESVAYYEGPDTTYTLEWVPENYKSFGQDDLVGAGQEQWTYHGVSLTWRYLTDGICGFTLPMDEPEEIPLGDGTAWYWAAEQLPSENEDPPEDFSATVGDVSVSVSVSGPDDTRTATLLWTDPETNTVFFLEGQLGQEDLVRMAESVVQTEAERDVLPSNWRITWLPEGWTLQHMTTNLWKYRGDSGSLMYACYAPGSTDLTTNVDDVSDADAVRESIQIQGHSADYYESEEYRVLLWENEEGFLFLLRGDSSLDRESLLSIAESIVYYDDPGIAYELDWAPSEYEPMYRDELVGAAQEEWTFQKTSLTWRYVIDPVCGFLLPDGEPEEVTLGDFTAQYWAAEEPFEAEDSGPTMINGEPVEGSGSSVTAGGVTITVSGDPDADQTSTLLWTDPGTNTTFLLEGALDRYDLMRMAASVAQTAPNPSPPSHHAALMEGTAGG</sequence>
<dbReference type="KEGG" id="pfaa:MM59RIKEN_16160"/>
<proteinExistence type="predicted"/>
<dbReference type="InterPro" id="IPR025377">
    <property type="entry name" value="DUF4367"/>
</dbReference>
<name>A0A810QDF0_9FIRM</name>
<accession>A0A810QDF0</accession>
<keyword evidence="3" id="KW-1185">Reference proteome</keyword>
<feature type="domain" description="DUF4367" evidence="1">
    <location>
        <begin position="387"/>
        <end position="491"/>
    </location>
</feature>
<protein>
    <recommendedName>
        <fullName evidence="1">DUF4367 domain-containing protein</fullName>
    </recommendedName>
</protein>
<feature type="domain" description="DUF4367" evidence="1">
    <location>
        <begin position="123"/>
        <end position="229"/>
    </location>
</feature>
<dbReference type="AlphaFoldDB" id="A0A810QDF0"/>